<keyword evidence="4" id="KW-1185">Reference proteome</keyword>
<feature type="signal peptide" evidence="2">
    <location>
        <begin position="1"/>
        <end position="20"/>
    </location>
</feature>
<dbReference type="Gene3D" id="2.40.10.10">
    <property type="entry name" value="Trypsin-like serine proteases"/>
    <property type="match status" value="2"/>
</dbReference>
<dbReference type="EMBL" id="SPLM01000078">
    <property type="protein sequence ID" value="TMW60997.1"/>
    <property type="molecule type" value="Genomic_DNA"/>
</dbReference>
<evidence type="ECO:0000313" key="3">
    <source>
        <dbReference type="EMBL" id="TMW60997.1"/>
    </source>
</evidence>
<gene>
    <name evidence="3" type="ORF">Poli38472_014458</name>
</gene>
<dbReference type="PANTHER" id="PTHR36234">
    <property type="entry name" value="LYSYL ENDOPEPTIDASE"/>
    <property type="match status" value="1"/>
</dbReference>
<evidence type="ECO:0000256" key="1">
    <source>
        <dbReference type="ARBA" id="ARBA00023026"/>
    </source>
</evidence>
<keyword evidence="2" id="KW-0732">Signal</keyword>
<comment type="caution">
    <text evidence="3">The sequence shown here is derived from an EMBL/GenBank/DDBJ whole genome shotgun (WGS) entry which is preliminary data.</text>
</comment>
<proteinExistence type="predicted"/>
<dbReference type="AlphaFoldDB" id="A0A8K1CD14"/>
<dbReference type="InterPro" id="IPR009003">
    <property type="entry name" value="Peptidase_S1_PA"/>
</dbReference>
<sequence>MVRICPVVALVILCPWMITALDFSSSVLTNITSITVASTQNRREGNTTYLSQHNRIDCECEPVTLTFAEEKAGSLVFHFSKLRIPPESLVIQDTSGRYQRRYSSVDDPSSFWSVVVPGSKAVMEYTPPANCKSGRPTEDFGVIVDKFAMTFKNEGRKENTCGQVDTSENAVCFAEKEPKDIYRTSKAVMRLQKTLPNGRSQWCTGWLWGNKGHILTNQHCLADESELERTQFEFGVECASCDDQCKADEPDLVLQGKTDIEWVRADKAADFALVRVRDPSKVNSHGFLRVSKSPPNVGDEIYVPQHPNSRPKKIATTDDDDNKRIATIYDTEYVSTFEESDGGSTTTDTMISYLADTAPGSSGSPVIRRRDHVVVGLHTFGATCEDRDNKTANGALRSDFLVQKIRALAPDNDGVVE</sequence>
<dbReference type="InterPro" id="IPR043504">
    <property type="entry name" value="Peptidase_S1_PA_chymotrypsin"/>
</dbReference>
<reference evidence="3" key="1">
    <citation type="submission" date="2019-03" db="EMBL/GenBank/DDBJ databases">
        <title>Long read genome sequence of the mycoparasitic Pythium oligandrum ATCC 38472 isolated from sugarbeet rhizosphere.</title>
        <authorList>
            <person name="Gaulin E."/>
        </authorList>
    </citation>
    <scope>NUCLEOTIDE SEQUENCE</scope>
    <source>
        <strain evidence="3">ATCC 38472_TT</strain>
    </source>
</reference>
<organism evidence="3 4">
    <name type="scientific">Pythium oligandrum</name>
    <name type="common">Mycoparasitic fungus</name>
    <dbReference type="NCBI Taxonomy" id="41045"/>
    <lineage>
        <taxon>Eukaryota</taxon>
        <taxon>Sar</taxon>
        <taxon>Stramenopiles</taxon>
        <taxon>Oomycota</taxon>
        <taxon>Peronosporomycetes</taxon>
        <taxon>Pythiales</taxon>
        <taxon>Pythiaceae</taxon>
        <taxon>Pythium</taxon>
    </lineage>
</organism>
<feature type="chain" id="PRO_5035479650" description="Serine protease" evidence="2">
    <location>
        <begin position="21"/>
        <end position="417"/>
    </location>
</feature>
<accession>A0A8K1CD14</accession>
<evidence type="ECO:0000313" key="4">
    <source>
        <dbReference type="Proteomes" id="UP000794436"/>
    </source>
</evidence>
<dbReference type="SUPFAM" id="SSF50494">
    <property type="entry name" value="Trypsin-like serine proteases"/>
    <property type="match status" value="1"/>
</dbReference>
<dbReference type="PANTHER" id="PTHR36234:SF5">
    <property type="entry name" value="LYSYL ENDOPEPTIDASE"/>
    <property type="match status" value="1"/>
</dbReference>
<evidence type="ECO:0000256" key="2">
    <source>
        <dbReference type="SAM" id="SignalP"/>
    </source>
</evidence>
<name>A0A8K1CD14_PYTOL</name>
<protein>
    <recommendedName>
        <fullName evidence="5">Serine protease</fullName>
    </recommendedName>
</protein>
<dbReference type="Proteomes" id="UP000794436">
    <property type="component" value="Unassembled WGS sequence"/>
</dbReference>
<keyword evidence="1" id="KW-0843">Virulence</keyword>
<dbReference type="Pfam" id="PF13365">
    <property type="entry name" value="Trypsin_2"/>
    <property type="match status" value="1"/>
</dbReference>
<evidence type="ECO:0008006" key="5">
    <source>
        <dbReference type="Google" id="ProtNLM"/>
    </source>
</evidence>